<protein>
    <submittedName>
        <fullName evidence="8">Ankyrin repeat and sterile alpha motif domain-containing protein 1B isoform X1</fullName>
    </submittedName>
</protein>
<dbReference type="InterPro" id="IPR001660">
    <property type="entry name" value="SAM"/>
</dbReference>
<evidence type="ECO:0000256" key="1">
    <source>
        <dbReference type="ARBA" id="ARBA00022737"/>
    </source>
</evidence>
<feature type="region of interest" description="Disordered" evidence="4">
    <location>
        <begin position="947"/>
        <end position="983"/>
    </location>
</feature>
<feature type="compositionally biased region" description="Basic and acidic residues" evidence="4">
    <location>
        <begin position="786"/>
        <end position="800"/>
    </location>
</feature>
<feature type="compositionally biased region" description="Pro residues" evidence="4">
    <location>
        <begin position="726"/>
        <end position="736"/>
    </location>
</feature>
<evidence type="ECO:0000259" key="5">
    <source>
        <dbReference type="PROSITE" id="PS01179"/>
    </source>
</evidence>
<organism evidence="7 8">
    <name type="scientific">Lingula anatina</name>
    <name type="common">Brachiopod</name>
    <name type="synonym">Lingula unguis</name>
    <dbReference type="NCBI Taxonomy" id="7574"/>
    <lineage>
        <taxon>Eukaryota</taxon>
        <taxon>Metazoa</taxon>
        <taxon>Spiralia</taxon>
        <taxon>Lophotrochozoa</taxon>
        <taxon>Brachiopoda</taxon>
        <taxon>Linguliformea</taxon>
        <taxon>Lingulata</taxon>
        <taxon>Lingulida</taxon>
        <taxon>Linguloidea</taxon>
        <taxon>Lingulidae</taxon>
        <taxon>Lingula</taxon>
    </lineage>
</organism>
<proteinExistence type="predicted"/>
<dbReference type="SMART" id="SM00454">
    <property type="entry name" value="SAM"/>
    <property type="match status" value="2"/>
</dbReference>
<feature type="repeat" description="ANK" evidence="3">
    <location>
        <begin position="51"/>
        <end position="83"/>
    </location>
</feature>
<dbReference type="PANTHER" id="PTHR24174">
    <property type="entry name" value="ANKYRIN REPEAT AND STERILE ALPHA MOTIF DOMAIN-CONTAINING PROTEIN 1"/>
    <property type="match status" value="1"/>
</dbReference>
<accession>A0A1S3JI96</accession>
<feature type="compositionally biased region" description="Acidic residues" evidence="4">
    <location>
        <begin position="971"/>
        <end position="983"/>
    </location>
</feature>
<dbReference type="PROSITE" id="PS50088">
    <property type="entry name" value="ANK_REPEAT"/>
    <property type="match status" value="5"/>
</dbReference>
<feature type="compositionally biased region" description="Polar residues" evidence="4">
    <location>
        <begin position="360"/>
        <end position="376"/>
    </location>
</feature>
<feature type="region of interest" description="Disordered" evidence="4">
    <location>
        <begin position="668"/>
        <end position="884"/>
    </location>
</feature>
<feature type="repeat" description="ANK" evidence="3">
    <location>
        <begin position="218"/>
        <end position="250"/>
    </location>
</feature>
<dbReference type="Gene3D" id="1.25.40.20">
    <property type="entry name" value="Ankyrin repeat-containing domain"/>
    <property type="match status" value="2"/>
</dbReference>
<feature type="compositionally biased region" description="Acidic residues" evidence="4">
    <location>
        <begin position="380"/>
        <end position="390"/>
    </location>
</feature>
<dbReference type="InterPro" id="IPR006020">
    <property type="entry name" value="PTB/PI_dom"/>
</dbReference>
<feature type="region of interest" description="Disordered" evidence="4">
    <location>
        <begin position="640"/>
        <end position="659"/>
    </location>
</feature>
<reference evidence="8" key="1">
    <citation type="submission" date="2025-08" db="UniProtKB">
        <authorList>
            <consortium name="RefSeq"/>
        </authorList>
    </citation>
    <scope>IDENTIFICATION</scope>
    <source>
        <tissue evidence="8">Gonads</tissue>
    </source>
</reference>
<feature type="domain" description="PID" evidence="5">
    <location>
        <begin position="1279"/>
        <end position="1415"/>
    </location>
</feature>
<dbReference type="Proteomes" id="UP000085678">
    <property type="component" value="Unplaced"/>
</dbReference>
<dbReference type="InterPro" id="IPR013761">
    <property type="entry name" value="SAM/pointed_sf"/>
</dbReference>
<gene>
    <name evidence="8" type="primary">LOC106173153</name>
</gene>
<dbReference type="Gene3D" id="1.10.150.50">
    <property type="entry name" value="Transcription Factor, Ets-1"/>
    <property type="match status" value="2"/>
</dbReference>
<dbReference type="KEGG" id="lak:106173153"/>
<sequence>MGKDHDLLEAARNGQVEQIERILGHHKTKKVPLGPLSSLRKGPNPSCQDGNGETPLHYAALNGHVSAVQSLLRHEGCATIADNKGCHPIHLAAWNGNDEICKLLLTSGPSFASVNEQNHEGDTALHTAAQYGHTKVVRVLLESKADPTIRNNRAESPLDLAAQYGRLETVQVLLKFCPALVNEKSSKHSPLHLACRNGQKQVVQTLLEAGFDINTETETGTALHEAALFCKVGVVRLLVDRGINPMIKNQEHKTALGLFHSHRSATQATLDTVHILQDYMRRKQLPFEEILPTEKPSQKPTNLEVPPSASLFPTDPTMIKRAASAKQQPRSNIYELVQAVQDDNNTEAIYHEPPPPVEANGSSISTFPTNMSSSGKPASEESDDNDDDTYAEPPPPRPVPKPRSGSSVSKGEEPHSGYGEEVTEERKSNLYSKVNKDKKAEIKHDSVLSTCSSVDVPAVPPRDLYQEDTDDLYDVPSALLRKVPEPESAQLLPPPPQPGACNTSSYMNMGGILSQQQKETTKKSSAVPTKPPRRRTLERGLDGIEVKLSSSPKMTLGTSPRESYENVSLDTETSMDIIKSVQMQTSERDSASQPLGRSSVEFYELMSPKADENLNKKPNYPQRSKQPQPQAELYTNVETVASHSSATEVHPVPLSTRDSKNAVGETYENVSPQNISQMGSGGQESAEDVGVVEDPCPNKPPPTLEFTRRKKPERNVPLSPTGYVQPPTPDFPPPSPHTAELGIHEKINPQEKRQSRDIETITEPAYLQALGESSSSAENSAGATTEEEKSLPEVTDKQPKSEAASKLTGENKQIKVDNVQLSEDQDKDKTESEKNISESEKVTRTQSVKDAGEEKENLRPEDNAENVTVIRRKKETSPDIVKADANNPFSVDLKQSLIRGSIPGGQRKVVSQIYENVYIQPGGLRKPSKRRSAPGSTYLAYEALKKKDSEKSKGMGDSISEEKEGERTAEEEQEEDENSIDETEEWAQIADVLKSYGGKLSISDDGDCAFFEFDNELASLMSQQAEQKIQSVGDWLQDMGLGQYENTMVANGFDDMDFLGGTIIEDQDLIEIGITNQEHRDRIVEAAKTLTPIRPIGSKKLPLSVEEWLSSLRLQEYTETFLNNGFTSMDRVRKIWVLELDTVLGITTLGHRKRILASLGERPEEKKIISDDSKWNLSPLTGDKTSIPDEYLTTKQATDINLYKDYTSVKPNYQGQHFEPESTEHIPLNPNKKDTTEGSDPQVGLRDDAINIRPPHLAHTQSPVKKWRHRPEVLIKGCCNYTAQYLGSCLVKDLQGIDSTKEGILKMKKSTDSIAKVPTIQLSISYKGVKFIDAKSRKVICEHEVSNIFCACQDADNLNYFAYITKDLQAGKHYCHVFSVGSTELGTEIILTLGEAFEVAYQVAMKEKAEESAAQFEEGLWIGSQ</sequence>
<dbReference type="SUPFAM" id="SSF47769">
    <property type="entry name" value="SAM/Pointed domain"/>
    <property type="match status" value="2"/>
</dbReference>
<dbReference type="InterPro" id="IPR011993">
    <property type="entry name" value="PH-like_dom_sf"/>
</dbReference>
<dbReference type="SUPFAM" id="SSF50729">
    <property type="entry name" value="PH domain-like"/>
    <property type="match status" value="1"/>
</dbReference>
<dbReference type="OrthoDB" id="10039052at2759"/>
<dbReference type="Pfam" id="PF12796">
    <property type="entry name" value="Ank_2"/>
    <property type="match status" value="3"/>
</dbReference>
<feature type="compositionally biased region" description="Basic and acidic residues" evidence="4">
    <location>
        <begin position="535"/>
        <end position="545"/>
    </location>
</feature>
<dbReference type="InterPro" id="IPR002110">
    <property type="entry name" value="Ankyrin_rpt"/>
</dbReference>
<evidence type="ECO:0000256" key="4">
    <source>
        <dbReference type="SAM" id="MobiDB-lite"/>
    </source>
</evidence>
<dbReference type="InParanoid" id="A0A1S3JI96"/>
<dbReference type="CDD" id="cd09499">
    <property type="entry name" value="SAM_AIDA1AB-like_repeat1"/>
    <property type="match status" value="1"/>
</dbReference>
<evidence type="ECO:0000256" key="3">
    <source>
        <dbReference type="PROSITE-ProRule" id="PRU00023"/>
    </source>
</evidence>
<dbReference type="PROSITE" id="PS01179">
    <property type="entry name" value="PID"/>
    <property type="match status" value="1"/>
</dbReference>
<evidence type="ECO:0000256" key="2">
    <source>
        <dbReference type="ARBA" id="ARBA00023043"/>
    </source>
</evidence>
<dbReference type="InterPro" id="IPR041880">
    <property type="entry name" value="SAM_ANKS1_repeat1"/>
</dbReference>
<name>A0A1S3JI96_LINAN</name>
<dbReference type="GO" id="GO:0005829">
    <property type="term" value="C:cytosol"/>
    <property type="evidence" value="ECO:0007669"/>
    <property type="project" value="TreeGrafter"/>
</dbReference>
<feature type="compositionally biased region" description="Basic and acidic residues" evidence="4">
    <location>
        <begin position="947"/>
        <end position="970"/>
    </location>
</feature>
<evidence type="ECO:0000313" key="7">
    <source>
        <dbReference type="Proteomes" id="UP000085678"/>
    </source>
</evidence>
<feature type="compositionally biased region" description="Basic and acidic residues" evidence="4">
    <location>
        <begin position="824"/>
        <end position="843"/>
    </location>
</feature>
<keyword evidence="7" id="KW-1185">Reference proteome</keyword>
<dbReference type="Gene3D" id="2.30.29.30">
    <property type="entry name" value="Pleckstrin-homology domain (PH domain)/Phosphotyrosine-binding domain (PTB)"/>
    <property type="match status" value="1"/>
</dbReference>
<feature type="domain" description="SAM" evidence="6">
    <location>
        <begin position="1104"/>
        <end position="1165"/>
    </location>
</feature>
<feature type="compositionally biased region" description="Basic and acidic residues" evidence="4">
    <location>
        <begin position="424"/>
        <end position="446"/>
    </location>
</feature>
<evidence type="ECO:0000313" key="8">
    <source>
        <dbReference type="RefSeq" id="XP_013409624.1"/>
    </source>
</evidence>
<dbReference type="CDD" id="cd01274">
    <property type="entry name" value="PTB_Anks"/>
    <property type="match status" value="1"/>
</dbReference>
<feature type="repeat" description="ANK" evidence="3">
    <location>
        <begin position="120"/>
        <end position="152"/>
    </location>
</feature>
<dbReference type="SUPFAM" id="SSF48403">
    <property type="entry name" value="Ankyrin repeat"/>
    <property type="match status" value="1"/>
</dbReference>
<dbReference type="RefSeq" id="XP_013409624.1">
    <property type="nucleotide sequence ID" value="XM_013554170.1"/>
</dbReference>
<dbReference type="PRINTS" id="PR01415">
    <property type="entry name" value="ANKYRIN"/>
</dbReference>
<keyword evidence="2 3" id="KW-0040">ANK repeat</keyword>
<dbReference type="GeneID" id="106173153"/>
<feature type="compositionally biased region" description="Polar residues" evidence="4">
    <location>
        <begin position="500"/>
        <end position="527"/>
    </location>
</feature>
<keyword evidence="1" id="KW-0677">Repeat</keyword>
<dbReference type="FunCoup" id="A0A1S3JI96">
    <property type="interactions" value="242"/>
</dbReference>
<feature type="compositionally biased region" description="Low complexity" evidence="4">
    <location>
        <begin position="771"/>
        <end position="784"/>
    </location>
</feature>
<dbReference type="SMART" id="SM00462">
    <property type="entry name" value="PTB"/>
    <property type="match status" value="1"/>
</dbReference>
<feature type="region of interest" description="Disordered" evidence="4">
    <location>
        <begin position="292"/>
        <end position="311"/>
    </location>
</feature>
<feature type="compositionally biased region" description="Polar residues" evidence="4">
    <location>
        <begin position="548"/>
        <end position="574"/>
    </location>
</feature>
<feature type="domain" description="SAM" evidence="6">
    <location>
        <begin position="1027"/>
        <end position="1093"/>
    </location>
</feature>
<feature type="region of interest" description="Disordered" evidence="4">
    <location>
        <begin position="1213"/>
        <end position="1241"/>
    </location>
</feature>
<dbReference type="PROSITE" id="PS50105">
    <property type="entry name" value="SAM_DOMAIN"/>
    <property type="match status" value="2"/>
</dbReference>
<evidence type="ECO:0000259" key="6">
    <source>
        <dbReference type="PROSITE" id="PS50105"/>
    </source>
</evidence>
<feature type="compositionally biased region" description="Pro residues" evidence="4">
    <location>
        <begin position="392"/>
        <end position="401"/>
    </location>
</feature>
<feature type="region of interest" description="Disordered" evidence="4">
    <location>
        <begin position="347"/>
        <end position="448"/>
    </location>
</feature>
<feature type="region of interest" description="Disordered" evidence="4">
    <location>
        <begin position="30"/>
        <end position="52"/>
    </location>
</feature>
<feature type="repeat" description="ANK" evidence="3">
    <location>
        <begin position="84"/>
        <end position="116"/>
    </location>
</feature>
<feature type="compositionally biased region" description="Polar residues" evidence="4">
    <location>
        <begin position="668"/>
        <end position="678"/>
    </location>
</feature>
<feature type="region of interest" description="Disordered" evidence="4">
    <location>
        <begin position="486"/>
        <end position="631"/>
    </location>
</feature>
<dbReference type="STRING" id="7574.A0A1S3JI96"/>
<feature type="compositionally biased region" description="Basic and acidic residues" evidence="4">
    <location>
        <begin position="850"/>
        <end position="862"/>
    </location>
</feature>
<feature type="repeat" description="ANK" evidence="3">
    <location>
        <begin position="186"/>
        <end position="218"/>
    </location>
</feature>
<dbReference type="InterPro" id="IPR036770">
    <property type="entry name" value="Ankyrin_rpt-contain_sf"/>
</dbReference>
<feature type="compositionally biased region" description="Basic and acidic residues" evidence="4">
    <location>
        <begin position="742"/>
        <end position="759"/>
    </location>
</feature>
<dbReference type="Pfam" id="PF00640">
    <property type="entry name" value="PID"/>
    <property type="match status" value="1"/>
</dbReference>
<dbReference type="SMART" id="SM00248">
    <property type="entry name" value="ANK"/>
    <property type="match status" value="7"/>
</dbReference>
<dbReference type="Pfam" id="PF00536">
    <property type="entry name" value="SAM_1"/>
    <property type="match status" value="2"/>
</dbReference>
<dbReference type="PROSITE" id="PS50297">
    <property type="entry name" value="ANK_REP_REGION"/>
    <property type="match status" value="4"/>
</dbReference>
<feature type="compositionally biased region" description="Polar residues" evidence="4">
    <location>
        <begin position="581"/>
        <end position="596"/>
    </location>
</feature>
<dbReference type="InterPro" id="IPR033635">
    <property type="entry name" value="ANKS1/Caskin"/>
</dbReference>
<dbReference type="PANTHER" id="PTHR24174:SF1">
    <property type="entry name" value="IP14385P"/>
    <property type="match status" value="1"/>
</dbReference>